<reference evidence="6" key="2">
    <citation type="journal article" date="2019" name="Int. J. Syst. Evol. Microbiol.">
        <title>The Global Catalogue of Microorganisms (GCM) 10K type strain sequencing project: providing services to taxonomists for standard genome sequencing and annotation.</title>
        <authorList>
            <consortium name="The Broad Institute Genomics Platform"/>
            <consortium name="The Broad Institute Genome Sequencing Center for Infectious Disease"/>
            <person name="Wu L."/>
            <person name="Ma J."/>
        </authorList>
    </citation>
    <scope>NUCLEOTIDE SEQUENCE [LARGE SCALE GENOMIC DNA]</scope>
    <source>
        <strain evidence="6">JCM 10667</strain>
    </source>
</reference>
<evidence type="ECO:0000313" key="4">
    <source>
        <dbReference type="EMBL" id="MBB4771839.1"/>
    </source>
</evidence>
<dbReference type="RefSeq" id="WP_184878667.1">
    <property type="nucleotide sequence ID" value="NZ_BAAAHD010000001.1"/>
</dbReference>
<evidence type="ECO:0000256" key="2">
    <source>
        <dbReference type="ARBA" id="ARBA00022801"/>
    </source>
</evidence>
<evidence type="ECO:0000313" key="3">
    <source>
        <dbReference type="EMBL" id="GAA0543871.1"/>
    </source>
</evidence>
<reference evidence="3" key="1">
    <citation type="journal article" date="2014" name="Int. J. Syst. Evol. Microbiol.">
        <title>Complete genome of a new Firmicutes species belonging to the dominant human colonic microbiota ('Ruminococcus bicirculans') reveals two chromosomes and a selective capacity to utilize plant glucans.</title>
        <authorList>
            <consortium name="NISC Comparative Sequencing Program"/>
            <person name="Wegmann U."/>
            <person name="Louis P."/>
            <person name="Goesmann A."/>
            <person name="Henrissat B."/>
            <person name="Duncan S.H."/>
            <person name="Flint H.J."/>
        </authorList>
    </citation>
    <scope>NUCLEOTIDE SEQUENCE</scope>
    <source>
        <strain evidence="3">JCM 10667</strain>
    </source>
</reference>
<gene>
    <name evidence="4" type="ORF">F4557_000257</name>
    <name evidence="3" type="ORF">GCM10009546_02390</name>
</gene>
<dbReference type="Proteomes" id="UP001501427">
    <property type="component" value="Unassembled WGS sequence"/>
</dbReference>
<keyword evidence="1" id="KW-0540">Nuclease</keyword>
<keyword evidence="6" id="KW-1185">Reference proteome</keyword>
<accession>A0A7W7I7J4</accession>
<dbReference type="GO" id="GO:0004518">
    <property type="term" value="F:nuclease activity"/>
    <property type="evidence" value="ECO:0007669"/>
    <property type="project" value="UniProtKB-KW"/>
</dbReference>
<dbReference type="Proteomes" id="UP000549343">
    <property type="component" value="Unassembled WGS sequence"/>
</dbReference>
<evidence type="ECO:0000313" key="5">
    <source>
        <dbReference type="Proteomes" id="UP000549343"/>
    </source>
</evidence>
<reference evidence="3" key="4">
    <citation type="submission" date="2023-12" db="EMBL/GenBank/DDBJ databases">
        <authorList>
            <person name="Sun Q."/>
            <person name="Inoue M."/>
        </authorList>
    </citation>
    <scope>NUCLEOTIDE SEQUENCE</scope>
    <source>
        <strain evidence="3">JCM 10667</strain>
    </source>
</reference>
<dbReference type="GO" id="GO:0016787">
    <property type="term" value="F:hydrolase activity"/>
    <property type="evidence" value="ECO:0007669"/>
    <property type="project" value="UniProtKB-KW"/>
</dbReference>
<dbReference type="Gene3D" id="3.30.70.240">
    <property type="match status" value="1"/>
</dbReference>
<dbReference type="AlphaFoldDB" id="A0A7W7I7J4"/>
<evidence type="ECO:0000256" key="1">
    <source>
        <dbReference type="ARBA" id="ARBA00022722"/>
    </source>
</evidence>
<reference evidence="4 5" key="3">
    <citation type="submission" date="2020-08" db="EMBL/GenBank/DDBJ databases">
        <title>Sequencing the genomes of 1000 actinobacteria strains.</title>
        <authorList>
            <person name="Klenk H.-P."/>
        </authorList>
    </citation>
    <scope>NUCLEOTIDE SEQUENCE [LARGE SCALE GENOMIC DNA]</scope>
    <source>
        <strain evidence="4 5">DSM 44772</strain>
    </source>
</reference>
<proteinExistence type="predicted"/>
<dbReference type="EMBL" id="BAAAHD010000001">
    <property type="protein sequence ID" value="GAA0543871.1"/>
    <property type="molecule type" value="Genomic_DNA"/>
</dbReference>
<name>A0A7W7I7J4_9ACTN</name>
<organism evidence="4 5">
    <name type="scientific">Actinomadura livida</name>
    <dbReference type="NCBI Taxonomy" id="79909"/>
    <lineage>
        <taxon>Bacteria</taxon>
        <taxon>Bacillati</taxon>
        <taxon>Actinomycetota</taxon>
        <taxon>Actinomycetes</taxon>
        <taxon>Streptosporangiales</taxon>
        <taxon>Thermomonosporaceae</taxon>
        <taxon>Actinomadura</taxon>
    </lineage>
</organism>
<comment type="caution">
    <text evidence="4">The sequence shown here is derived from an EMBL/GenBank/DDBJ whole genome shotgun (WGS) entry which is preliminary data.</text>
</comment>
<keyword evidence="2" id="KW-0378">Hydrolase</keyword>
<dbReference type="InterPro" id="IPR019199">
    <property type="entry name" value="Virulence_VapD/CRISPR_Cas2"/>
</dbReference>
<protein>
    <submittedName>
        <fullName evidence="4">CRISPR/Cas system-associated endoribonuclease Cas2</fullName>
    </submittedName>
</protein>
<sequence>MKGPVLVCYDVFDDGRRDRLRSALDEVADRFQQSGWLIPDAAGLDAHRAAAALEGLLAPIDRLRIYAPCPECARQLRTAPAPAERLLTRPAWVAR</sequence>
<dbReference type="SUPFAM" id="SSF143430">
    <property type="entry name" value="TTP0101/SSO1404-like"/>
    <property type="match status" value="1"/>
</dbReference>
<dbReference type="Pfam" id="PF09827">
    <property type="entry name" value="CRISPR_Cas2"/>
    <property type="match status" value="1"/>
</dbReference>
<dbReference type="EMBL" id="JACHMV010000001">
    <property type="protein sequence ID" value="MBB4771839.1"/>
    <property type="molecule type" value="Genomic_DNA"/>
</dbReference>
<evidence type="ECO:0000313" key="6">
    <source>
        <dbReference type="Proteomes" id="UP001501427"/>
    </source>
</evidence>